<accession>A0A1I7WHN1</accession>
<reference evidence="2" key="1">
    <citation type="submission" date="2016-11" db="UniProtKB">
        <authorList>
            <consortium name="WormBaseParasite"/>
        </authorList>
    </citation>
    <scope>IDENTIFICATION</scope>
</reference>
<sequence>MLLLIFVNRIPYLKIEQSHSNFKREKCLTKESPTLFA</sequence>
<evidence type="ECO:0000313" key="1">
    <source>
        <dbReference type="Proteomes" id="UP000095283"/>
    </source>
</evidence>
<organism evidence="1 2">
    <name type="scientific">Heterorhabditis bacteriophora</name>
    <name type="common">Entomopathogenic nematode worm</name>
    <dbReference type="NCBI Taxonomy" id="37862"/>
    <lineage>
        <taxon>Eukaryota</taxon>
        <taxon>Metazoa</taxon>
        <taxon>Ecdysozoa</taxon>
        <taxon>Nematoda</taxon>
        <taxon>Chromadorea</taxon>
        <taxon>Rhabditida</taxon>
        <taxon>Rhabditina</taxon>
        <taxon>Rhabditomorpha</taxon>
        <taxon>Strongyloidea</taxon>
        <taxon>Heterorhabditidae</taxon>
        <taxon>Heterorhabditis</taxon>
    </lineage>
</organism>
<dbReference type="Proteomes" id="UP000095283">
    <property type="component" value="Unplaced"/>
</dbReference>
<proteinExistence type="predicted"/>
<name>A0A1I7WHN1_HETBA</name>
<keyword evidence="1" id="KW-1185">Reference proteome</keyword>
<dbReference type="AlphaFoldDB" id="A0A1I7WHN1"/>
<protein>
    <submittedName>
        <fullName evidence="2">Uncharacterized protein</fullName>
    </submittedName>
</protein>
<evidence type="ECO:0000313" key="2">
    <source>
        <dbReference type="WBParaSite" id="Hba_04510"/>
    </source>
</evidence>
<dbReference type="WBParaSite" id="Hba_04510">
    <property type="protein sequence ID" value="Hba_04510"/>
    <property type="gene ID" value="Hba_04510"/>
</dbReference>